<feature type="region of interest" description="Disordered" evidence="1">
    <location>
        <begin position="1"/>
        <end position="118"/>
    </location>
</feature>
<feature type="compositionally biased region" description="Polar residues" evidence="1">
    <location>
        <begin position="54"/>
        <end position="102"/>
    </location>
</feature>
<evidence type="ECO:0000313" key="3">
    <source>
        <dbReference type="Proteomes" id="UP001501153"/>
    </source>
</evidence>
<sequence length="118" mass="12370">MSAFPSDPTAMSKKQNNTPDEHKKDAGTPMGPDAINTPNSTDTPASVESGVLGSKSTITQNANQNPITVSGNQIKGNTPGGNVNEQRTANTNKPRNNPQGNWPMSVDKSQKGPGRKAD</sequence>
<accession>A0ABP8IQ62</accession>
<organism evidence="2 3">
    <name type="scientific">Hymenobacter saemangeumensis</name>
    <dbReference type="NCBI Taxonomy" id="1084522"/>
    <lineage>
        <taxon>Bacteria</taxon>
        <taxon>Pseudomonadati</taxon>
        <taxon>Bacteroidota</taxon>
        <taxon>Cytophagia</taxon>
        <taxon>Cytophagales</taxon>
        <taxon>Hymenobacteraceae</taxon>
        <taxon>Hymenobacter</taxon>
    </lineage>
</organism>
<evidence type="ECO:0000313" key="2">
    <source>
        <dbReference type="EMBL" id="GAA4365244.1"/>
    </source>
</evidence>
<gene>
    <name evidence="2" type="ORF">GCM10023185_35390</name>
</gene>
<protein>
    <submittedName>
        <fullName evidence="2">Uncharacterized protein</fullName>
    </submittedName>
</protein>
<keyword evidence="3" id="KW-1185">Reference proteome</keyword>
<feature type="compositionally biased region" description="Polar residues" evidence="1">
    <location>
        <begin position="36"/>
        <end position="46"/>
    </location>
</feature>
<evidence type="ECO:0000256" key="1">
    <source>
        <dbReference type="SAM" id="MobiDB-lite"/>
    </source>
</evidence>
<comment type="caution">
    <text evidence="2">The sequence shown here is derived from an EMBL/GenBank/DDBJ whole genome shotgun (WGS) entry which is preliminary data.</text>
</comment>
<dbReference type="EMBL" id="BAABGZ010000073">
    <property type="protein sequence ID" value="GAA4365244.1"/>
    <property type="molecule type" value="Genomic_DNA"/>
</dbReference>
<reference evidence="3" key="1">
    <citation type="journal article" date="2019" name="Int. J. Syst. Evol. Microbiol.">
        <title>The Global Catalogue of Microorganisms (GCM) 10K type strain sequencing project: providing services to taxonomists for standard genome sequencing and annotation.</title>
        <authorList>
            <consortium name="The Broad Institute Genomics Platform"/>
            <consortium name="The Broad Institute Genome Sequencing Center for Infectious Disease"/>
            <person name="Wu L."/>
            <person name="Ma J."/>
        </authorList>
    </citation>
    <scope>NUCLEOTIDE SEQUENCE [LARGE SCALE GENOMIC DNA]</scope>
    <source>
        <strain evidence="3">JCM 17923</strain>
    </source>
</reference>
<dbReference type="Proteomes" id="UP001501153">
    <property type="component" value="Unassembled WGS sequence"/>
</dbReference>
<proteinExistence type="predicted"/>
<name>A0ABP8IQ62_9BACT</name>